<dbReference type="SUPFAM" id="SSF48403">
    <property type="entry name" value="Ankyrin repeat"/>
    <property type="match status" value="1"/>
</dbReference>
<dbReference type="KEGG" id="cvn:111123848"/>
<gene>
    <name evidence="6" type="primary">LOC111123848</name>
</gene>
<feature type="region of interest" description="Disordered" evidence="4">
    <location>
        <begin position="301"/>
        <end position="381"/>
    </location>
</feature>
<feature type="repeat" description="ANK" evidence="3">
    <location>
        <begin position="106"/>
        <end position="138"/>
    </location>
</feature>
<feature type="repeat" description="ANK" evidence="3">
    <location>
        <begin position="139"/>
        <end position="177"/>
    </location>
</feature>
<keyword evidence="1" id="KW-0677">Repeat</keyword>
<feature type="repeat" description="ANK" evidence="3">
    <location>
        <begin position="215"/>
        <end position="247"/>
    </location>
</feature>
<dbReference type="SMART" id="SM00248">
    <property type="entry name" value="ANK"/>
    <property type="match status" value="7"/>
</dbReference>
<evidence type="ECO:0000256" key="1">
    <source>
        <dbReference type="ARBA" id="ARBA00022737"/>
    </source>
</evidence>
<feature type="compositionally biased region" description="Polar residues" evidence="4">
    <location>
        <begin position="301"/>
        <end position="315"/>
    </location>
</feature>
<dbReference type="PROSITE" id="PS50088">
    <property type="entry name" value="ANK_REPEAT"/>
    <property type="match status" value="5"/>
</dbReference>
<reference evidence="5" key="1">
    <citation type="submission" date="2024-06" db="UniProtKB">
        <authorList>
            <consortium name="RefSeq"/>
        </authorList>
    </citation>
    <scope>NUCLEOTIDE SEQUENCE [LARGE SCALE GENOMIC DNA]</scope>
</reference>
<dbReference type="PANTHER" id="PTHR24173:SF74">
    <property type="entry name" value="ANKYRIN REPEAT DOMAIN-CONTAINING PROTEIN 16"/>
    <property type="match status" value="1"/>
</dbReference>
<dbReference type="InterPro" id="IPR002110">
    <property type="entry name" value="Ankyrin_rpt"/>
</dbReference>
<dbReference type="AlphaFoldDB" id="A0A8B8D282"/>
<dbReference type="InterPro" id="IPR036770">
    <property type="entry name" value="Ankyrin_rpt-contain_sf"/>
</dbReference>
<dbReference type="Proteomes" id="UP000694844">
    <property type="component" value="Chromosome 1"/>
</dbReference>
<dbReference type="Pfam" id="PF00023">
    <property type="entry name" value="Ank"/>
    <property type="match status" value="1"/>
</dbReference>
<dbReference type="RefSeq" id="XP_022322188.1">
    <property type="nucleotide sequence ID" value="XM_022466480.1"/>
</dbReference>
<feature type="repeat" description="ANK" evidence="3">
    <location>
        <begin position="73"/>
        <end position="105"/>
    </location>
</feature>
<sequence>MGQAASRQESFWEACGFGHKDRVKKFLEEGDIDVNWVSYTHDCCPIHVASQGKPEIVRMLLDKGANVNVKDVRGNLPIHHAAMKGHTDVVEILLEAGSEVNTQDKNGWTVLHCASYWNKPGVVKCLLKNGADVNIQNKDQRTALHETARSQEKGDFQLGEIAQWLIEAGSDVNAKSSDLGEADFTGLMFASYHNHPEVANAFITAGCEINAFGTNRWTALHWACDRGNDEMVFLLLEAGIDPTIRGMRNELASDRCTDNEMKEVVMNAVNMFQELSLLDSKVSSGVKNTEVNINVQTKQVTAETNRNSNDVVDSTSDAKKESDSSDNSVVLEDSVTTQSKNSVEDPRGVDSFTEEENKEKDDLQTNLNQTEICEEILPGDS</sequence>
<dbReference type="GeneID" id="111123848"/>
<protein>
    <submittedName>
        <fullName evidence="6">Uncharacterized protein LOC111123848</fullName>
    </submittedName>
</protein>
<keyword evidence="2 3" id="KW-0040">ANK repeat</keyword>
<evidence type="ECO:0000313" key="5">
    <source>
        <dbReference type="Proteomes" id="UP000694844"/>
    </source>
</evidence>
<evidence type="ECO:0000313" key="6">
    <source>
        <dbReference type="RefSeq" id="XP_022322188.1"/>
    </source>
</evidence>
<organism evidence="5 6">
    <name type="scientific">Crassostrea virginica</name>
    <name type="common">Eastern oyster</name>
    <dbReference type="NCBI Taxonomy" id="6565"/>
    <lineage>
        <taxon>Eukaryota</taxon>
        <taxon>Metazoa</taxon>
        <taxon>Spiralia</taxon>
        <taxon>Lophotrochozoa</taxon>
        <taxon>Mollusca</taxon>
        <taxon>Bivalvia</taxon>
        <taxon>Autobranchia</taxon>
        <taxon>Pteriomorphia</taxon>
        <taxon>Ostreida</taxon>
        <taxon>Ostreoidea</taxon>
        <taxon>Ostreidae</taxon>
        <taxon>Crassostrea</taxon>
    </lineage>
</organism>
<dbReference type="Pfam" id="PF12796">
    <property type="entry name" value="Ank_2"/>
    <property type="match status" value="2"/>
</dbReference>
<evidence type="ECO:0000256" key="3">
    <source>
        <dbReference type="PROSITE-ProRule" id="PRU00023"/>
    </source>
</evidence>
<keyword evidence="5" id="KW-1185">Reference proteome</keyword>
<dbReference type="OrthoDB" id="194358at2759"/>
<dbReference type="PRINTS" id="PR01415">
    <property type="entry name" value="ANKYRIN"/>
</dbReference>
<dbReference type="PANTHER" id="PTHR24173">
    <property type="entry name" value="ANKYRIN REPEAT CONTAINING"/>
    <property type="match status" value="1"/>
</dbReference>
<dbReference type="Gene3D" id="1.25.40.20">
    <property type="entry name" value="Ankyrin repeat-containing domain"/>
    <property type="match status" value="3"/>
</dbReference>
<feature type="repeat" description="ANK" evidence="3">
    <location>
        <begin position="49"/>
        <end position="72"/>
    </location>
</feature>
<name>A0A8B8D282_CRAVI</name>
<accession>A0A8B8D282</accession>
<reference evidence="6" key="2">
    <citation type="submission" date="2025-08" db="UniProtKB">
        <authorList>
            <consortium name="RefSeq"/>
        </authorList>
    </citation>
    <scope>IDENTIFICATION</scope>
    <source>
        <tissue evidence="6">Whole sample</tissue>
    </source>
</reference>
<dbReference type="PROSITE" id="PS50297">
    <property type="entry name" value="ANK_REP_REGION"/>
    <property type="match status" value="3"/>
</dbReference>
<evidence type="ECO:0000256" key="2">
    <source>
        <dbReference type="ARBA" id="ARBA00023043"/>
    </source>
</evidence>
<proteinExistence type="predicted"/>
<evidence type="ECO:0000256" key="4">
    <source>
        <dbReference type="SAM" id="MobiDB-lite"/>
    </source>
</evidence>